<sequence length="212" mass="21465">MTVSTSAPHSLSATTRFLALAAFCAAALGILYFLRPDSPTVTVPESLRSVADQIVRVVDVTAVLTATAALAAVSMIRTLPYGIGAILMLGVGANLTSAALGSWLTDAPTALLPSGHVVAAAALYGSAVLISAPRWRPVIVGLGISGVAAVAVSVVATEMSGIFGVVAGLLIAAAWGCVAAILMEHSPVAAKREAARPDTAAIAFSRDRRIHL</sequence>
<evidence type="ECO:0000256" key="1">
    <source>
        <dbReference type="SAM" id="Phobius"/>
    </source>
</evidence>
<protein>
    <submittedName>
        <fullName evidence="2">Uncharacterized protein</fullName>
    </submittedName>
</protein>
<name>A0A652YJI9_NOCGL</name>
<keyword evidence="1" id="KW-0472">Membrane</keyword>
<comment type="caution">
    <text evidence="2">The sequence shown here is derived from an EMBL/GenBank/DDBJ whole genome shotgun (WGS) entry which is preliminary data.</text>
</comment>
<accession>A0A652YJI9</accession>
<dbReference type="AlphaFoldDB" id="A0A652YJI9"/>
<keyword evidence="1" id="KW-0812">Transmembrane</keyword>
<proteinExistence type="predicted"/>
<feature type="transmembrane region" description="Helical" evidence="1">
    <location>
        <begin position="17"/>
        <end position="34"/>
    </location>
</feature>
<feature type="transmembrane region" description="Helical" evidence="1">
    <location>
        <begin position="110"/>
        <end position="130"/>
    </location>
</feature>
<evidence type="ECO:0000313" key="2">
    <source>
        <dbReference type="EMBL" id="TYQ01066.1"/>
    </source>
</evidence>
<reference evidence="2" key="1">
    <citation type="submission" date="2019-07" db="EMBL/GenBank/DDBJ databases">
        <title>Genomic Encyclopedia of Type Strains, Phase IV (KMG-IV): sequencing the most valuable type-strain genomes for metagenomic binning, comparative biology and taxonomic classification.</title>
        <authorList>
            <person name="Goeker M."/>
        </authorList>
    </citation>
    <scope>NUCLEOTIDE SEQUENCE</scope>
    <source>
        <strain evidence="2">DSM 44596</strain>
    </source>
</reference>
<gene>
    <name evidence="2" type="ORF">FNL38_10979</name>
</gene>
<feature type="transmembrane region" description="Helical" evidence="1">
    <location>
        <begin position="54"/>
        <end position="76"/>
    </location>
</feature>
<dbReference type="Gene3D" id="1.20.144.10">
    <property type="entry name" value="Phosphatidic acid phosphatase type 2/haloperoxidase"/>
    <property type="match status" value="1"/>
</dbReference>
<feature type="transmembrane region" description="Helical" evidence="1">
    <location>
        <begin position="83"/>
        <end position="104"/>
    </location>
</feature>
<feature type="transmembrane region" description="Helical" evidence="1">
    <location>
        <begin position="137"/>
        <end position="156"/>
    </location>
</feature>
<dbReference type="EMBL" id="VNIQ01000009">
    <property type="protein sequence ID" value="TYQ01066.1"/>
    <property type="molecule type" value="Genomic_DNA"/>
</dbReference>
<organism evidence="2">
    <name type="scientific">Nocardia globerula</name>
    <dbReference type="NCBI Taxonomy" id="1818"/>
    <lineage>
        <taxon>Bacteria</taxon>
        <taxon>Bacillati</taxon>
        <taxon>Actinomycetota</taxon>
        <taxon>Actinomycetes</taxon>
        <taxon>Mycobacteriales</taxon>
        <taxon>Nocardiaceae</taxon>
        <taxon>Nocardia</taxon>
    </lineage>
</organism>
<feature type="transmembrane region" description="Helical" evidence="1">
    <location>
        <begin position="162"/>
        <end position="182"/>
    </location>
</feature>
<keyword evidence="1" id="KW-1133">Transmembrane helix</keyword>